<dbReference type="InParanoid" id="A0A6I9U4E8"/>
<dbReference type="InterPro" id="IPR011009">
    <property type="entry name" value="Kinase-like_dom_sf"/>
</dbReference>
<evidence type="ECO:0000259" key="1">
    <source>
        <dbReference type="PROSITE" id="PS50011"/>
    </source>
</evidence>
<dbReference type="Gene3D" id="1.10.510.10">
    <property type="entry name" value="Transferase(Phosphotransferase) domain 1"/>
    <property type="match status" value="1"/>
</dbReference>
<dbReference type="InterPro" id="IPR000719">
    <property type="entry name" value="Prot_kinase_dom"/>
</dbReference>
<accession>A0A6I9U4E8</accession>
<dbReference type="Proteomes" id="UP000504604">
    <property type="component" value="Linkage group LG11"/>
</dbReference>
<name>A0A6I9U4E8_SESIN</name>
<dbReference type="AlphaFoldDB" id="A0A6I9U4E8"/>
<dbReference type="GO" id="GO:0007165">
    <property type="term" value="P:signal transduction"/>
    <property type="evidence" value="ECO:0007669"/>
    <property type="project" value="TreeGrafter"/>
</dbReference>
<dbReference type="GO" id="GO:0004672">
    <property type="term" value="F:protein kinase activity"/>
    <property type="evidence" value="ECO:0007669"/>
    <property type="project" value="InterPro"/>
</dbReference>
<dbReference type="PROSITE" id="PS50011">
    <property type="entry name" value="PROTEIN_KINASE_DOM"/>
    <property type="match status" value="1"/>
</dbReference>
<dbReference type="RefSeq" id="XP_011093943.1">
    <property type="nucleotide sequence ID" value="XM_011095641.1"/>
</dbReference>
<dbReference type="SMART" id="SM00220">
    <property type="entry name" value="S_TKc"/>
    <property type="match status" value="1"/>
</dbReference>
<evidence type="ECO:0000313" key="2">
    <source>
        <dbReference type="Proteomes" id="UP000504604"/>
    </source>
</evidence>
<dbReference type="PANTHER" id="PTHR48011">
    <property type="entry name" value="CCR4-NOT TRANSCRIPTIONAL COMPLEX SUBUNIT CAF120-RELATED"/>
    <property type="match status" value="1"/>
</dbReference>
<dbReference type="GeneID" id="105173761"/>
<proteinExistence type="predicted"/>
<dbReference type="Pfam" id="PF00069">
    <property type="entry name" value="Pkinase"/>
    <property type="match status" value="1"/>
</dbReference>
<dbReference type="KEGG" id="sind:105173761"/>
<keyword evidence="2" id="KW-1185">Reference proteome</keyword>
<feature type="domain" description="Protein kinase" evidence="1">
    <location>
        <begin position="1"/>
        <end position="227"/>
    </location>
</feature>
<dbReference type="PROSITE" id="PS00108">
    <property type="entry name" value="PROTEIN_KINASE_ST"/>
    <property type="match status" value="1"/>
</dbReference>
<dbReference type="OrthoDB" id="8693905at2759"/>
<dbReference type="SUPFAM" id="SSF56112">
    <property type="entry name" value="Protein kinase-like (PK-like)"/>
    <property type="match status" value="1"/>
</dbReference>
<reference evidence="3" key="1">
    <citation type="submission" date="2025-08" db="UniProtKB">
        <authorList>
            <consortium name="RefSeq"/>
        </authorList>
    </citation>
    <scope>IDENTIFICATION</scope>
</reference>
<dbReference type="InterPro" id="IPR052751">
    <property type="entry name" value="Plant_MAPKKK"/>
</dbReference>
<protein>
    <submittedName>
        <fullName evidence="3">Mitogen-activated protein kinase kinase kinase YODA-like</fullName>
    </submittedName>
</protein>
<dbReference type="InterPro" id="IPR008271">
    <property type="entry name" value="Ser/Thr_kinase_AS"/>
</dbReference>
<dbReference type="PANTHER" id="PTHR48011:SF18">
    <property type="entry name" value="MITOGEN-ACTIVATED PROTEIN KINASE KINASE KINASE 19-RELATED"/>
    <property type="match status" value="1"/>
</dbReference>
<evidence type="ECO:0000313" key="3">
    <source>
        <dbReference type="RefSeq" id="XP_011093943.1"/>
    </source>
</evidence>
<gene>
    <name evidence="3" type="primary">LOC105173761</name>
</gene>
<sequence length="227" mass="24745">MKQVVSFWGVRGNKNLDSCGAISQTCQHGLQFGALWESCSYEKGEKLYNVLLEYALGDALADKLRNSGGGGMLESEVRGYTEALLKGIHYIHKFGYVHCDIKLQNILLGANGRVKITHFGLAKRDGGRKGAATGCELRGTPLYMSPEMVVGGEQGPPTDIWALGCVVAEMLSGNPAWRCSDIAGLMMRIGVGKEVPEIPRSLSEEGRDFLGKCFVKDPSKRWTAEML</sequence>
<organism evidence="2 3">
    <name type="scientific">Sesamum indicum</name>
    <name type="common">Oriental sesame</name>
    <name type="synonym">Sesamum orientale</name>
    <dbReference type="NCBI Taxonomy" id="4182"/>
    <lineage>
        <taxon>Eukaryota</taxon>
        <taxon>Viridiplantae</taxon>
        <taxon>Streptophyta</taxon>
        <taxon>Embryophyta</taxon>
        <taxon>Tracheophyta</taxon>
        <taxon>Spermatophyta</taxon>
        <taxon>Magnoliopsida</taxon>
        <taxon>eudicotyledons</taxon>
        <taxon>Gunneridae</taxon>
        <taxon>Pentapetalae</taxon>
        <taxon>asterids</taxon>
        <taxon>lamiids</taxon>
        <taxon>Lamiales</taxon>
        <taxon>Pedaliaceae</taxon>
        <taxon>Sesamum</taxon>
    </lineage>
</organism>
<dbReference type="GO" id="GO:0005524">
    <property type="term" value="F:ATP binding"/>
    <property type="evidence" value="ECO:0007669"/>
    <property type="project" value="InterPro"/>
</dbReference>